<evidence type="ECO:0000256" key="1">
    <source>
        <dbReference type="SAM" id="Phobius"/>
    </source>
</evidence>
<dbReference type="EMBL" id="CAIX01000083">
    <property type="protein sequence ID" value="CCI10090.1"/>
    <property type="molecule type" value="Genomic_DNA"/>
</dbReference>
<accession>A0A024FSU1</accession>
<evidence type="ECO:0000313" key="3">
    <source>
        <dbReference type="Proteomes" id="UP000053237"/>
    </source>
</evidence>
<evidence type="ECO:0000313" key="2">
    <source>
        <dbReference type="EMBL" id="CCI10090.1"/>
    </source>
</evidence>
<keyword evidence="1" id="KW-0812">Transmembrane</keyword>
<dbReference type="Proteomes" id="UP000053237">
    <property type="component" value="Unassembled WGS sequence"/>
</dbReference>
<keyword evidence="1" id="KW-1133">Transmembrane helix</keyword>
<gene>
    <name evidence="2" type="ORF">BN9_057750</name>
</gene>
<dbReference type="InParanoid" id="A0A024FSU1"/>
<keyword evidence="1" id="KW-0472">Membrane</keyword>
<feature type="transmembrane region" description="Helical" evidence="1">
    <location>
        <begin position="72"/>
        <end position="91"/>
    </location>
</feature>
<dbReference type="AlphaFoldDB" id="A0A024FSU1"/>
<feature type="transmembrane region" description="Helical" evidence="1">
    <location>
        <begin position="18"/>
        <end position="39"/>
    </location>
</feature>
<keyword evidence="3" id="KW-1185">Reference proteome</keyword>
<proteinExistence type="predicted"/>
<protein>
    <submittedName>
        <fullName evidence="2">Uncharacterized protein</fullName>
    </submittedName>
</protein>
<organism evidence="2 3">
    <name type="scientific">Albugo candida</name>
    <dbReference type="NCBI Taxonomy" id="65357"/>
    <lineage>
        <taxon>Eukaryota</taxon>
        <taxon>Sar</taxon>
        <taxon>Stramenopiles</taxon>
        <taxon>Oomycota</taxon>
        <taxon>Peronosporomycetes</taxon>
        <taxon>Albuginales</taxon>
        <taxon>Albuginaceae</taxon>
        <taxon>Albugo</taxon>
    </lineage>
</organism>
<sequence>MADFVYVNTFFDQHYDHAVSILCMTVSLQGLLCLFVLLCDVTTASGQSIVEGKAKRLFSSLERFTNTSDEQIVGVATFQQFILTAPFIFYLNSRLDP</sequence>
<name>A0A024FSU1_9STRA</name>
<comment type="caution">
    <text evidence="2">The sequence shown here is derived from an EMBL/GenBank/DDBJ whole genome shotgun (WGS) entry which is preliminary data.</text>
</comment>
<reference evidence="2 3" key="1">
    <citation type="submission" date="2012-05" db="EMBL/GenBank/DDBJ databases">
        <title>Recombination and specialization in a pathogen metapopulation.</title>
        <authorList>
            <person name="Gardiner A."/>
            <person name="Kemen E."/>
            <person name="Schultz-Larsen T."/>
            <person name="MacLean D."/>
            <person name="Van Oosterhout C."/>
            <person name="Jones J.D.G."/>
        </authorList>
    </citation>
    <scope>NUCLEOTIDE SEQUENCE [LARGE SCALE GENOMIC DNA]</scope>
    <source>
        <strain evidence="2 3">Ac Nc2</strain>
    </source>
</reference>